<dbReference type="AlphaFoldDB" id="A0A5C6U1W9"/>
<keyword evidence="3" id="KW-1185">Reference proteome</keyword>
<evidence type="ECO:0000259" key="1">
    <source>
        <dbReference type="Pfam" id="PF06527"/>
    </source>
</evidence>
<feature type="domain" description="TniQ" evidence="1">
    <location>
        <begin position="26"/>
        <end position="82"/>
    </location>
</feature>
<evidence type="ECO:0000313" key="2">
    <source>
        <dbReference type="EMBL" id="TXC66769.1"/>
    </source>
</evidence>
<reference evidence="2 3" key="1">
    <citation type="submission" date="2019-08" db="EMBL/GenBank/DDBJ databases">
        <authorList>
            <person name="Khan S.A."/>
            <person name="Jeon C.O."/>
            <person name="Jeong S.E."/>
        </authorList>
    </citation>
    <scope>NUCLEOTIDE SEQUENCE [LARGE SCALE GENOMIC DNA]</scope>
    <source>
        <strain evidence="3">IMCC1728</strain>
    </source>
</reference>
<name>A0A5C6U1W9_9BURK</name>
<protein>
    <recommendedName>
        <fullName evidence="1">TniQ domain-containing protein</fullName>
    </recommendedName>
</protein>
<sequence length="255" mass="28030">MHQVLAEHSWSVLRVRPEMDRLEPEHNNSTAGATAFMPLAADRHTRACRECMQEDLKAEHFAYWHKSHQLPGLVTCPLHGEHLWMANAGGLLPPGPDEVQERIAPFDDGEIKRLIRDRRVHTVVDFLDRISQRGGRPPHGATVRGLQHQLRSLGKDPSDPSTAAQLARIAAEGFGHTWLQCVIGDIALDEAALARRIHQVLWRHSGAVAEHAALIASLIFDTADEALAAIDAAVLDAERSAEVSSAPEEELGLVV</sequence>
<comment type="caution">
    <text evidence="2">The sequence shown here is derived from an EMBL/GenBank/DDBJ whole genome shotgun (WGS) entry which is preliminary data.</text>
</comment>
<dbReference type="Proteomes" id="UP000321832">
    <property type="component" value="Unassembled WGS sequence"/>
</dbReference>
<dbReference type="Pfam" id="PF06527">
    <property type="entry name" value="TniQ"/>
    <property type="match status" value="1"/>
</dbReference>
<evidence type="ECO:0000313" key="3">
    <source>
        <dbReference type="Proteomes" id="UP000321832"/>
    </source>
</evidence>
<dbReference type="InterPro" id="IPR009492">
    <property type="entry name" value="TniQ"/>
</dbReference>
<proteinExistence type="predicted"/>
<dbReference type="EMBL" id="VOPW01000001">
    <property type="protein sequence ID" value="TXC66769.1"/>
    <property type="molecule type" value="Genomic_DNA"/>
</dbReference>
<organism evidence="2 3">
    <name type="scientific">Piscinibacter aquaticus</name>
    <dbReference type="NCBI Taxonomy" id="392597"/>
    <lineage>
        <taxon>Bacteria</taxon>
        <taxon>Pseudomonadati</taxon>
        <taxon>Pseudomonadota</taxon>
        <taxon>Betaproteobacteria</taxon>
        <taxon>Burkholderiales</taxon>
        <taxon>Sphaerotilaceae</taxon>
        <taxon>Piscinibacter</taxon>
    </lineage>
</organism>
<accession>A0A5C6U1W9</accession>
<gene>
    <name evidence="2" type="ORF">FSC37_15995</name>
</gene>